<dbReference type="AlphaFoldDB" id="A0A4U8W3Y2"/>
<evidence type="ECO:0000313" key="2">
    <source>
        <dbReference type="EMBL" id="VFB00881.1"/>
    </source>
</evidence>
<dbReference type="Pfam" id="PF13400">
    <property type="entry name" value="Tad"/>
    <property type="match status" value="1"/>
</dbReference>
<dbReference type="RefSeq" id="WP_130918603.1">
    <property type="nucleotide sequence ID" value="NZ_LR215973.1"/>
</dbReference>
<accession>A0A4U8W3Y2</accession>
<dbReference type="InterPro" id="IPR028087">
    <property type="entry name" value="Tad_N"/>
</dbReference>
<dbReference type="GO" id="GO:0004386">
    <property type="term" value="F:helicase activity"/>
    <property type="evidence" value="ECO:0007669"/>
    <property type="project" value="UniProtKB-KW"/>
</dbReference>
<keyword evidence="2" id="KW-0547">Nucleotide-binding</keyword>
<keyword evidence="2" id="KW-0067">ATP-binding</keyword>
<name>A0A4U8W3Y2_9NOCA</name>
<protein>
    <submittedName>
        <fullName evidence="2">Helicase/secretion neighborhood TadE-like protein</fullName>
    </submittedName>
</protein>
<feature type="domain" description="Putative Flp pilus-assembly TadG-like N-terminal" evidence="1">
    <location>
        <begin position="17"/>
        <end position="63"/>
    </location>
</feature>
<gene>
    <name evidence="2" type="ORF">NCTC10797_04689</name>
</gene>
<sequence>MARVGGGKYLPRRGEAGAATVFAALALAGLLGMTVLVGQVGAGVVARHRAQAAADLAALAAAGALVYGEVDACEEGGEIARRMRMTIRGCEVVEWDVIVTVEGKVPMGLLGDRTVRALARAGPVEEQR</sequence>
<keyword evidence="2" id="KW-0347">Helicase</keyword>
<dbReference type="InterPro" id="IPR021202">
    <property type="entry name" value="Rv3654c-like"/>
</dbReference>
<evidence type="ECO:0000313" key="3">
    <source>
        <dbReference type="Proteomes" id="UP000290439"/>
    </source>
</evidence>
<dbReference type="NCBIfam" id="TIGR03816">
    <property type="entry name" value="tadE_like_DECH"/>
    <property type="match status" value="1"/>
</dbReference>
<dbReference type="Proteomes" id="UP000290439">
    <property type="component" value="Chromosome"/>
</dbReference>
<proteinExistence type="predicted"/>
<reference evidence="2 3" key="1">
    <citation type="submission" date="2019-02" db="EMBL/GenBank/DDBJ databases">
        <authorList>
            <consortium name="Pathogen Informatics"/>
        </authorList>
    </citation>
    <scope>NUCLEOTIDE SEQUENCE [LARGE SCALE GENOMIC DNA]</scope>
    <source>
        <strain evidence="2 3">3012STDY6756504</strain>
    </source>
</reference>
<evidence type="ECO:0000259" key="1">
    <source>
        <dbReference type="Pfam" id="PF13400"/>
    </source>
</evidence>
<keyword evidence="2" id="KW-0378">Hydrolase</keyword>
<dbReference type="EMBL" id="LR215973">
    <property type="protein sequence ID" value="VFB00881.1"/>
    <property type="molecule type" value="Genomic_DNA"/>
</dbReference>
<organism evidence="2 3">
    <name type="scientific">Nocardia cyriacigeorgica</name>
    <dbReference type="NCBI Taxonomy" id="135487"/>
    <lineage>
        <taxon>Bacteria</taxon>
        <taxon>Bacillati</taxon>
        <taxon>Actinomycetota</taxon>
        <taxon>Actinomycetes</taxon>
        <taxon>Mycobacteriales</taxon>
        <taxon>Nocardiaceae</taxon>
        <taxon>Nocardia</taxon>
    </lineage>
</organism>